<dbReference type="AlphaFoldDB" id="A0A843YWV5"/>
<proteinExistence type="predicted"/>
<evidence type="ECO:0000256" key="1">
    <source>
        <dbReference type="SAM" id="SignalP"/>
    </source>
</evidence>
<reference evidence="2 3" key="1">
    <citation type="submission" date="2019-10" db="EMBL/GenBank/DDBJ databases">
        <title>Glaciimonas soli sp. nov., a psychrophilic bacterium isolated from the forest soil of a high elevation mountain in Taiwan.</title>
        <authorList>
            <person name="Wang L.-T."/>
            <person name="Shieh W.Y."/>
        </authorList>
    </citation>
    <scope>NUCLEOTIDE SEQUENCE [LARGE SCALE GENOMIC DNA]</scope>
    <source>
        <strain evidence="2 3">GS1</strain>
    </source>
</reference>
<evidence type="ECO:0008006" key="4">
    <source>
        <dbReference type="Google" id="ProtNLM"/>
    </source>
</evidence>
<gene>
    <name evidence="2" type="ORF">GEV47_13965</name>
</gene>
<dbReference type="Proteomes" id="UP000451565">
    <property type="component" value="Unassembled WGS sequence"/>
</dbReference>
<dbReference type="OrthoDB" id="9135583at2"/>
<dbReference type="RefSeq" id="WP_153235371.1">
    <property type="nucleotide sequence ID" value="NZ_WINI01000007.1"/>
</dbReference>
<accession>A0A843YWV5</accession>
<organism evidence="2 3">
    <name type="scientific">Glaciimonas soli</name>
    <dbReference type="NCBI Taxonomy" id="2590999"/>
    <lineage>
        <taxon>Bacteria</taxon>
        <taxon>Pseudomonadati</taxon>
        <taxon>Pseudomonadota</taxon>
        <taxon>Betaproteobacteria</taxon>
        <taxon>Burkholderiales</taxon>
        <taxon>Oxalobacteraceae</taxon>
        <taxon>Glaciimonas</taxon>
    </lineage>
</organism>
<sequence length="142" mass="16004">MRILKKIFFSVFVMAVLSSCATNSNQKKFADMTCEQHDVIALSLNIFSAHAFVGDYANLEDPTPAIVQLHVIQRKAPGDFARQINGAEQDYQDNLIVAKKKSCDVTDYPISPVQEFEKRTNALVAERKKSGWIPQNEKQQSK</sequence>
<feature type="signal peptide" evidence="1">
    <location>
        <begin position="1"/>
        <end position="21"/>
    </location>
</feature>
<dbReference type="EMBL" id="WINI01000007">
    <property type="protein sequence ID" value="MQR01781.1"/>
    <property type="molecule type" value="Genomic_DNA"/>
</dbReference>
<dbReference type="PROSITE" id="PS51257">
    <property type="entry name" value="PROKAR_LIPOPROTEIN"/>
    <property type="match status" value="1"/>
</dbReference>
<name>A0A843YWV5_9BURK</name>
<evidence type="ECO:0000313" key="3">
    <source>
        <dbReference type="Proteomes" id="UP000451565"/>
    </source>
</evidence>
<keyword evidence="3" id="KW-1185">Reference proteome</keyword>
<protein>
    <recommendedName>
        <fullName evidence="4">Lipoprotein</fullName>
    </recommendedName>
</protein>
<keyword evidence="1" id="KW-0732">Signal</keyword>
<feature type="chain" id="PRO_5032321636" description="Lipoprotein" evidence="1">
    <location>
        <begin position="22"/>
        <end position="142"/>
    </location>
</feature>
<comment type="caution">
    <text evidence="2">The sequence shown here is derived from an EMBL/GenBank/DDBJ whole genome shotgun (WGS) entry which is preliminary data.</text>
</comment>
<evidence type="ECO:0000313" key="2">
    <source>
        <dbReference type="EMBL" id="MQR01781.1"/>
    </source>
</evidence>